<dbReference type="AlphaFoldDB" id="A0A6I0ESU3"/>
<evidence type="ECO:0000256" key="5">
    <source>
        <dbReference type="ARBA" id="ARBA00022691"/>
    </source>
</evidence>
<keyword evidence="3 7" id="KW-0489">Methyltransferase</keyword>
<dbReference type="SUPFAM" id="SSF47757">
    <property type="entry name" value="Chemotaxis receptor methyltransferase CheR, N-terminal domain"/>
    <property type="match status" value="1"/>
</dbReference>
<dbReference type="EMBL" id="WBXO01000004">
    <property type="protein sequence ID" value="KAB2952968.1"/>
    <property type="molecule type" value="Genomic_DNA"/>
</dbReference>
<dbReference type="SMART" id="SM00138">
    <property type="entry name" value="MeTrc"/>
    <property type="match status" value="1"/>
</dbReference>
<proteinExistence type="predicted"/>
<dbReference type="Gene3D" id="1.10.155.10">
    <property type="entry name" value="Chemotaxis receptor methyltransferase CheR, N-terminal domain"/>
    <property type="match status" value="1"/>
</dbReference>
<evidence type="ECO:0000313" key="7">
    <source>
        <dbReference type="EMBL" id="KAB2952968.1"/>
    </source>
</evidence>
<dbReference type="InterPro" id="IPR036804">
    <property type="entry name" value="CheR_N_sf"/>
</dbReference>
<dbReference type="PRINTS" id="PR00996">
    <property type="entry name" value="CHERMTFRASE"/>
</dbReference>
<dbReference type="SUPFAM" id="SSF53335">
    <property type="entry name" value="S-adenosyl-L-methionine-dependent methyltransferases"/>
    <property type="match status" value="1"/>
</dbReference>
<dbReference type="InterPro" id="IPR026024">
    <property type="entry name" value="Chemotaxis_MeTrfase_CheR"/>
</dbReference>
<accession>A0A6I0ESU3</accession>
<name>A0A6I0ESU3_9FIRM</name>
<reference evidence="7 8" key="1">
    <citation type="submission" date="2019-10" db="EMBL/GenBank/DDBJ databases">
        <title>Whole-genome sequence of the extremophile Heliorestis acidaminivorans DSM 24790.</title>
        <authorList>
            <person name="Kyndt J.A."/>
            <person name="Meyer T.E."/>
        </authorList>
    </citation>
    <scope>NUCLEOTIDE SEQUENCE [LARGE SCALE GENOMIC DNA]</scope>
    <source>
        <strain evidence="7 8">DSM 24790</strain>
    </source>
</reference>
<dbReference type="PANTHER" id="PTHR24422">
    <property type="entry name" value="CHEMOTAXIS PROTEIN METHYLTRANSFERASE"/>
    <property type="match status" value="1"/>
</dbReference>
<keyword evidence="4 7" id="KW-0808">Transferase</keyword>
<feature type="domain" description="CheR-type methyltransferase" evidence="6">
    <location>
        <begin position="1"/>
        <end position="268"/>
    </location>
</feature>
<dbReference type="InterPro" id="IPR029063">
    <property type="entry name" value="SAM-dependent_MTases_sf"/>
</dbReference>
<keyword evidence="8" id="KW-1185">Reference proteome</keyword>
<sequence length="270" mass="31492">MVQEEWTKLAKRIYQYCGIDFINQEATLTAKLTSRLQELGLTIHEYLLYLNSNPAEWDKLIEHITINETYFFREEKALEAFSAILQEYQYRKDTEVLRIWSAACSSGEEPYTLAMLIKESGLFPRGSVQIVASDIDSKILEKAQRGRYGKKSLSFRKMPEVMLRKYFFATGEDYQINDELKEMITFRKLNLLEPYLVGKMEKVDIIFCRNVLIYFDGPVIQKIIHRFADIIKPGGYLFLGHAETIHGTKSPFETIYQYSAFYYRKGGTPS</sequence>
<dbReference type="EC" id="2.1.1.80" evidence="2"/>
<evidence type="ECO:0000313" key="8">
    <source>
        <dbReference type="Proteomes" id="UP000468766"/>
    </source>
</evidence>
<evidence type="ECO:0000256" key="4">
    <source>
        <dbReference type="ARBA" id="ARBA00022679"/>
    </source>
</evidence>
<dbReference type="InterPro" id="IPR050903">
    <property type="entry name" value="Bact_Chemotaxis_MeTrfase"/>
</dbReference>
<organism evidence="7 8">
    <name type="scientific">Heliorestis acidaminivorans</name>
    <dbReference type="NCBI Taxonomy" id="553427"/>
    <lineage>
        <taxon>Bacteria</taxon>
        <taxon>Bacillati</taxon>
        <taxon>Bacillota</taxon>
        <taxon>Clostridia</taxon>
        <taxon>Eubacteriales</taxon>
        <taxon>Heliobacteriaceae</taxon>
        <taxon>Heliorestis</taxon>
    </lineage>
</organism>
<dbReference type="PIRSF" id="PIRSF000410">
    <property type="entry name" value="CheR"/>
    <property type="match status" value="1"/>
</dbReference>
<comment type="catalytic activity">
    <reaction evidence="1">
        <text>L-glutamyl-[protein] + S-adenosyl-L-methionine = [protein]-L-glutamate 5-O-methyl ester + S-adenosyl-L-homocysteine</text>
        <dbReference type="Rhea" id="RHEA:24452"/>
        <dbReference type="Rhea" id="RHEA-COMP:10208"/>
        <dbReference type="Rhea" id="RHEA-COMP:10311"/>
        <dbReference type="ChEBI" id="CHEBI:29973"/>
        <dbReference type="ChEBI" id="CHEBI:57856"/>
        <dbReference type="ChEBI" id="CHEBI:59789"/>
        <dbReference type="ChEBI" id="CHEBI:82795"/>
        <dbReference type="EC" id="2.1.1.80"/>
    </reaction>
</comment>
<dbReference type="GO" id="GO:0008983">
    <property type="term" value="F:protein-glutamate O-methyltransferase activity"/>
    <property type="evidence" value="ECO:0007669"/>
    <property type="project" value="UniProtKB-EC"/>
</dbReference>
<dbReference type="CDD" id="cd02440">
    <property type="entry name" value="AdoMet_MTases"/>
    <property type="match status" value="1"/>
</dbReference>
<evidence type="ECO:0000259" key="6">
    <source>
        <dbReference type="PROSITE" id="PS50123"/>
    </source>
</evidence>
<dbReference type="InterPro" id="IPR000780">
    <property type="entry name" value="CheR_MeTrfase"/>
</dbReference>
<dbReference type="Pfam" id="PF01739">
    <property type="entry name" value="CheR"/>
    <property type="match status" value="1"/>
</dbReference>
<gene>
    <name evidence="7" type="ORF">F9B85_06785</name>
</gene>
<dbReference type="PROSITE" id="PS50123">
    <property type="entry name" value="CHER"/>
    <property type="match status" value="1"/>
</dbReference>
<dbReference type="InterPro" id="IPR022642">
    <property type="entry name" value="CheR_C"/>
</dbReference>
<evidence type="ECO:0000256" key="1">
    <source>
        <dbReference type="ARBA" id="ARBA00001541"/>
    </source>
</evidence>
<dbReference type="PANTHER" id="PTHR24422:SF10">
    <property type="entry name" value="CHEMOTAXIS PROTEIN METHYLTRANSFERASE 2"/>
    <property type="match status" value="1"/>
</dbReference>
<dbReference type="GO" id="GO:0032259">
    <property type="term" value="P:methylation"/>
    <property type="evidence" value="ECO:0007669"/>
    <property type="project" value="UniProtKB-KW"/>
</dbReference>
<dbReference type="RefSeq" id="WP_151619627.1">
    <property type="nucleotide sequence ID" value="NZ_WBXO01000004.1"/>
</dbReference>
<dbReference type="OrthoDB" id="9816309at2"/>
<protein>
    <recommendedName>
        <fullName evidence="2">protein-glutamate O-methyltransferase</fullName>
        <ecNumber evidence="2">2.1.1.80</ecNumber>
    </recommendedName>
</protein>
<evidence type="ECO:0000256" key="3">
    <source>
        <dbReference type="ARBA" id="ARBA00022603"/>
    </source>
</evidence>
<dbReference type="Proteomes" id="UP000468766">
    <property type="component" value="Unassembled WGS sequence"/>
</dbReference>
<dbReference type="Gene3D" id="3.40.50.150">
    <property type="entry name" value="Vaccinia Virus protein VP39"/>
    <property type="match status" value="1"/>
</dbReference>
<evidence type="ECO:0000256" key="2">
    <source>
        <dbReference type="ARBA" id="ARBA00012534"/>
    </source>
</evidence>
<keyword evidence="5" id="KW-0949">S-adenosyl-L-methionine</keyword>
<comment type="caution">
    <text evidence="7">The sequence shown here is derived from an EMBL/GenBank/DDBJ whole genome shotgun (WGS) entry which is preliminary data.</text>
</comment>